<accession>A0ABW1XJV7</accession>
<gene>
    <name evidence="14" type="ORF">ACFP85_08570</name>
</gene>
<dbReference type="SUPFAM" id="SSF53383">
    <property type="entry name" value="PLP-dependent transferases"/>
    <property type="match status" value="1"/>
</dbReference>
<keyword evidence="8 12" id="KW-0663">Pyridoxal phosphate</keyword>
<evidence type="ECO:0000256" key="10">
    <source>
        <dbReference type="ARBA" id="ARBA00033381"/>
    </source>
</evidence>
<dbReference type="Pfam" id="PF00155">
    <property type="entry name" value="Aminotran_1_2"/>
    <property type="match status" value="1"/>
</dbReference>
<evidence type="ECO:0000256" key="9">
    <source>
        <dbReference type="ARBA" id="ARBA00032610"/>
    </source>
</evidence>
<protein>
    <recommendedName>
        <fullName evidence="5">8-amino-7-oxononanoate synthase</fullName>
        <ecNumber evidence="5">2.3.1.47</ecNumber>
    </recommendedName>
    <alternativeName>
        <fullName evidence="9">7-keto-8-amino-pelargonic acid synthase</fullName>
    </alternativeName>
    <alternativeName>
        <fullName evidence="10">8-amino-7-ketopelargonate synthase</fullName>
    </alternativeName>
</protein>
<comment type="cofactor">
    <cofactor evidence="1 12">
        <name>pyridoxal 5'-phosphate</name>
        <dbReference type="ChEBI" id="CHEBI:597326"/>
    </cofactor>
</comment>
<proteinExistence type="inferred from homology"/>
<dbReference type="RefSeq" id="WP_131258004.1">
    <property type="nucleotide sequence ID" value="NZ_JBHSUS010000001.1"/>
</dbReference>
<dbReference type="EMBL" id="JBHSUS010000001">
    <property type="protein sequence ID" value="MFC6440198.1"/>
    <property type="molecule type" value="Genomic_DNA"/>
</dbReference>
<evidence type="ECO:0000256" key="4">
    <source>
        <dbReference type="ARBA" id="ARBA00011738"/>
    </source>
</evidence>
<evidence type="ECO:0000256" key="8">
    <source>
        <dbReference type="ARBA" id="ARBA00022898"/>
    </source>
</evidence>
<sequence>MAFEFIARQLAQRREDGLYRQTQPVKWLAPNQLAIEGHRLCNFASNDYLGIGQSESLREAWQQALNDTPPSASASPLVCGYTDAHLALEQALAQWLGYESVMLFNSGFAANQAICSALAQGDIRFFADKLIHASCIEGMQQSGRPFRRFAHNDPAQLNRLLNAQSEDMLVLTEGIFSMDGDTAPLAELAKVTGHHGAWLVVDEAHSLGVCGEQGRGACHQQGLSSSQVAILMGTFGKALGTSGAFVAASAEVIDFIRNSARHYIYSTHMPAHQALATLHAVDLVKSDAWRRTALQQNIAHFRHRAELAGLKLMPSDSAIQPIVVGDNQRVMTIASMLKQNGFLVGAMRSPTVSKGTERLRITLNALHNHNEINQLIEKIGKAWTA</sequence>
<evidence type="ECO:0000313" key="15">
    <source>
        <dbReference type="Proteomes" id="UP001596364"/>
    </source>
</evidence>
<dbReference type="InterPro" id="IPR015424">
    <property type="entry name" value="PyrdxlP-dep_Trfase"/>
</dbReference>
<dbReference type="EC" id="2.3.1.47" evidence="5"/>
<keyword evidence="14" id="KW-0032">Aminotransferase</keyword>
<evidence type="ECO:0000313" key="14">
    <source>
        <dbReference type="EMBL" id="MFC6440198.1"/>
    </source>
</evidence>
<dbReference type="InterPro" id="IPR050087">
    <property type="entry name" value="AON_synthase_class-II"/>
</dbReference>
<keyword evidence="15" id="KW-1185">Reference proteome</keyword>
<dbReference type="Gene3D" id="3.40.640.10">
    <property type="entry name" value="Type I PLP-dependent aspartate aminotransferase-like (Major domain)"/>
    <property type="match status" value="1"/>
</dbReference>
<reference evidence="15" key="1">
    <citation type="journal article" date="2019" name="Int. J. Syst. Evol. Microbiol.">
        <title>The Global Catalogue of Microorganisms (GCM) 10K type strain sequencing project: providing services to taxonomists for standard genome sequencing and annotation.</title>
        <authorList>
            <consortium name="The Broad Institute Genomics Platform"/>
            <consortium name="The Broad Institute Genome Sequencing Center for Infectious Disease"/>
            <person name="Wu L."/>
            <person name="Ma J."/>
        </authorList>
    </citation>
    <scope>NUCLEOTIDE SEQUENCE [LARGE SCALE GENOMIC DNA]</scope>
    <source>
        <strain evidence="15">CGMCC 1.16031</strain>
    </source>
</reference>
<dbReference type="Gene3D" id="3.90.1150.10">
    <property type="entry name" value="Aspartate Aminotransferase, domain 1"/>
    <property type="match status" value="1"/>
</dbReference>
<evidence type="ECO:0000256" key="1">
    <source>
        <dbReference type="ARBA" id="ARBA00001933"/>
    </source>
</evidence>
<dbReference type="PANTHER" id="PTHR13693">
    <property type="entry name" value="CLASS II AMINOTRANSFERASE/8-AMINO-7-OXONONANOATE SYNTHASE"/>
    <property type="match status" value="1"/>
</dbReference>
<evidence type="ECO:0000259" key="13">
    <source>
        <dbReference type="Pfam" id="PF00155"/>
    </source>
</evidence>
<dbReference type="Proteomes" id="UP001596364">
    <property type="component" value="Unassembled WGS sequence"/>
</dbReference>
<comment type="caution">
    <text evidence="14">The sequence shown here is derived from an EMBL/GenBank/DDBJ whole genome shotgun (WGS) entry which is preliminary data.</text>
</comment>
<evidence type="ECO:0000256" key="2">
    <source>
        <dbReference type="ARBA" id="ARBA00004746"/>
    </source>
</evidence>
<dbReference type="InterPro" id="IPR004839">
    <property type="entry name" value="Aminotransferase_I/II_large"/>
</dbReference>
<feature type="domain" description="Aminotransferase class I/classII large" evidence="13">
    <location>
        <begin position="41"/>
        <end position="379"/>
    </location>
</feature>
<comment type="similarity">
    <text evidence="3">Belongs to the class-II pyridoxal-phosphate-dependent aminotransferase family. BioF subfamily.</text>
</comment>
<organism evidence="14 15">
    <name type="scientific">Pseudobowmanella zhangzhouensis</name>
    <dbReference type="NCBI Taxonomy" id="1537679"/>
    <lineage>
        <taxon>Bacteria</taxon>
        <taxon>Pseudomonadati</taxon>
        <taxon>Pseudomonadota</taxon>
        <taxon>Gammaproteobacteria</taxon>
        <taxon>Alteromonadales</taxon>
        <taxon>Alteromonadaceae</taxon>
    </lineage>
</organism>
<keyword evidence="7" id="KW-0093">Biotin biosynthesis</keyword>
<dbReference type="PROSITE" id="PS00599">
    <property type="entry name" value="AA_TRANSFER_CLASS_2"/>
    <property type="match status" value="1"/>
</dbReference>
<evidence type="ECO:0000256" key="11">
    <source>
        <dbReference type="ARBA" id="ARBA00047715"/>
    </source>
</evidence>
<evidence type="ECO:0000256" key="6">
    <source>
        <dbReference type="ARBA" id="ARBA00022679"/>
    </source>
</evidence>
<dbReference type="GO" id="GO:0008483">
    <property type="term" value="F:transaminase activity"/>
    <property type="evidence" value="ECO:0007669"/>
    <property type="project" value="UniProtKB-KW"/>
</dbReference>
<keyword evidence="6" id="KW-0808">Transferase</keyword>
<dbReference type="InterPro" id="IPR015421">
    <property type="entry name" value="PyrdxlP-dep_Trfase_major"/>
</dbReference>
<dbReference type="InterPro" id="IPR015422">
    <property type="entry name" value="PyrdxlP-dep_Trfase_small"/>
</dbReference>
<evidence type="ECO:0000256" key="5">
    <source>
        <dbReference type="ARBA" id="ARBA00013187"/>
    </source>
</evidence>
<evidence type="ECO:0000256" key="12">
    <source>
        <dbReference type="RuleBase" id="RU003693"/>
    </source>
</evidence>
<evidence type="ECO:0000256" key="3">
    <source>
        <dbReference type="ARBA" id="ARBA00010008"/>
    </source>
</evidence>
<dbReference type="PANTHER" id="PTHR13693:SF100">
    <property type="entry name" value="8-AMINO-7-OXONONANOATE SYNTHASE"/>
    <property type="match status" value="1"/>
</dbReference>
<comment type="catalytic activity">
    <reaction evidence="11">
        <text>6-carboxyhexanoyl-[ACP] + L-alanine + H(+) = (8S)-8-amino-7-oxononanoate + holo-[ACP] + CO2</text>
        <dbReference type="Rhea" id="RHEA:42288"/>
        <dbReference type="Rhea" id="RHEA-COMP:9685"/>
        <dbReference type="Rhea" id="RHEA-COMP:9955"/>
        <dbReference type="ChEBI" id="CHEBI:15378"/>
        <dbReference type="ChEBI" id="CHEBI:16526"/>
        <dbReference type="ChEBI" id="CHEBI:57972"/>
        <dbReference type="ChEBI" id="CHEBI:64479"/>
        <dbReference type="ChEBI" id="CHEBI:78846"/>
        <dbReference type="ChEBI" id="CHEBI:149468"/>
        <dbReference type="EC" id="2.3.1.47"/>
    </reaction>
</comment>
<comment type="subunit">
    <text evidence="4">Homodimer.</text>
</comment>
<evidence type="ECO:0000256" key="7">
    <source>
        <dbReference type="ARBA" id="ARBA00022756"/>
    </source>
</evidence>
<comment type="pathway">
    <text evidence="2">Cofactor biosynthesis; biotin biosynthesis.</text>
</comment>
<dbReference type="InterPro" id="IPR001917">
    <property type="entry name" value="Aminotrans_II_pyridoxalP_BS"/>
</dbReference>
<name>A0ABW1XJV7_9ALTE</name>